<dbReference type="PANTHER" id="PTHR23077:SF144">
    <property type="entry name" value="PROTEASOME-ASSOCIATED ATPASE"/>
    <property type="match status" value="1"/>
</dbReference>
<comment type="similarity">
    <text evidence="6 7">Belongs to the AAA ATPase family.</text>
</comment>
<comment type="caution">
    <text evidence="9">The sequence shown here is derived from an EMBL/GenBank/DDBJ whole genome shotgun (WGS) entry which is preliminary data.</text>
</comment>
<evidence type="ECO:0000256" key="7">
    <source>
        <dbReference type="RuleBase" id="RU003651"/>
    </source>
</evidence>
<dbReference type="Pfam" id="PF17758">
    <property type="entry name" value="Prot_ATP_ID_OB_N"/>
    <property type="match status" value="1"/>
</dbReference>
<accession>U5EH44</accession>
<dbReference type="OrthoDB" id="9809379at2"/>
<keyword evidence="4 6" id="KW-0175">Coiled coil</keyword>
<dbReference type="InterPro" id="IPR003959">
    <property type="entry name" value="ATPase_AAA_core"/>
</dbReference>
<dbReference type="NCBIfam" id="TIGR03689">
    <property type="entry name" value="pup_AAA"/>
    <property type="match status" value="1"/>
</dbReference>
<keyword evidence="3" id="KW-0647">Proteasome</keyword>
<dbReference type="Gene3D" id="2.40.50.140">
    <property type="entry name" value="Nucleic acid-binding proteins"/>
    <property type="match status" value="2"/>
</dbReference>
<dbReference type="InterPro" id="IPR027417">
    <property type="entry name" value="P-loop_NTPase"/>
</dbReference>
<comment type="subunit">
    <text evidence="6">Homohexamer. Assembles into a hexameric ring structure.</text>
</comment>
<dbReference type="eggNOG" id="COG1222">
    <property type="taxonomic scope" value="Bacteria"/>
</dbReference>
<dbReference type="InterPro" id="IPR050168">
    <property type="entry name" value="AAA_ATPase_domain"/>
</dbReference>
<dbReference type="GO" id="GO:0010498">
    <property type="term" value="P:proteasomal protein catabolic process"/>
    <property type="evidence" value="ECO:0007669"/>
    <property type="project" value="InterPro"/>
</dbReference>
<dbReference type="InterPro" id="IPR003960">
    <property type="entry name" value="ATPase_AAA_CS"/>
</dbReference>
<evidence type="ECO:0000256" key="4">
    <source>
        <dbReference type="ARBA" id="ARBA00023054"/>
    </source>
</evidence>
<dbReference type="SUPFAM" id="SSF52540">
    <property type="entry name" value="P-loop containing nucleoside triphosphate hydrolases"/>
    <property type="match status" value="1"/>
</dbReference>
<evidence type="ECO:0000256" key="1">
    <source>
        <dbReference type="ARBA" id="ARBA00022741"/>
    </source>
</evidence>
<dbReference type="GO" id="GO:0019941">
    <property type="term" value="P:modification-dependent protein catabolic process"/>
    <property type="evidence" value="ECO:0007669"/>
    <property type="project" value="InterPro"/>
</dbReference>
<evidence type="ECO:0000259" key="8">
    <source>
        <dbReference type="SMART" id="SM00382"/>
    </source>
</evidence>
<dbReference type="AlphaFoldDB" id="U5EH44"/>
<dbReference type="InterPro" id="IPR022482">
    <property type="entry name" value="Proteasome_ATPase"/>
</dbReference>
<dbReference type="PROSITE" id="PS00674">
    <property type="entry name" value="AAA"/>
    <property type="match status" value="1"/>
</dbReference>
<dbReference type="InterPro" id="IPR032501">
    <property type="entry name" value="Prot_ATP_ID_OB_2nd"/>
</dbReference>
<evidence type="ECO:0000256" key="2">
    <source>
        <dbReference type="ARBA" id="ARBA00022840"/>
    </source>
</evidence>
<name>U5EH44_NOCAS</name>
<dbReference type="HAMAP" id="MF_02112">
    <property type="entry name" value="ARC_ATPase"/>
    <property type="match status" value="1"/>
</dbReference>
<dbReference type="Pfam" id="PF16450">
    <property type="entry name" value="Prot_ATP_ID_OB_C"/>
    <property type="match status" value="1"/>
</dbReference>
<dbReference type="GO" id="GO:0005524">
    <property type="term" value="F:ATP binding"/>
    <property type="evidence" value="ECO:0007669"/>
    <property type="project" value="UniProtKB-UniRule"/>
</dbReference>
<dbReference type="SMART" id="SM00382">
    <property type="entry name" value="AAA"/>
    <property type="match status" value="1"/>
</dbReference>
<dbReference type="PANTHER" id="PTHR23077">
    <property type="entry name" value="AAA-FAMILY ATPASE"/>
    <property type="match status" value="1"/>
</dbReference>
<reference evidence="9 10" key="1">
    <citation type="journal article" date="2014" name="BMC Genomics">
        <title>Genome based analysis of type-I polyketide synthase and nonribosomal peptide synthetase gene clusters in seven strains of five representative Nocardia species.</title>
        <authorList>
            <person name="Komaki H."/>
            <person name="Ichikawa N."/>
            <person name="Hosoyama A."/>
            <person name="Takahashi-Nakaguchi A."/>
            <person name="Matsuzawa T."/>
            <person name="Suzuki K."/>
            <person name="Fujita N."/>
            <person name="Gonoi T."/>
        </authorList>
    </citation>
    <scope>NUCLEOTIDE SEQUENCE [LARGE SCALE GENOMIC DNA]</scope>
    <source>
        <strain evidence="9 10">NBRC 15531</strain>
    </source>
</reference>
<dbReference type="FunFam" id="1.20.5.170:FF:000018">
    <property type="entry name" value="AAA ATPase forming ring-shaped complexes"/>
    <property type="match status" value="1"/>
</dbReference>
<dbReference type="InterPro" id="IPR012340">
    <property type="entry name" value="NA-bd_OB-fold"/>
</dbReference>
<evidence type="ECO:0000256" key="3">
    <source>
        <dbReference type="ARBA" id="ARBA00022942"/>
    </source>
</evidence>
<keyword evidence="1 6" id="KW-0547">Nucleotide-binding</keyword>
<keyword evidence="2 6" id="KW-0067">ATP-binding</keyword>
<evidence type="ECO:0000313" key="10">
    <source>
        <dbReference type="Proteomes" id="UP000017048"/>
    </source>
</evidence>
<dbReference type="Gene3D" id="1.10.8.60">
    <property type="match status" value="1"/>
</dbReference>
<keyword evidence="5" id="KW-0143">Chaperone</keyword>
<dbReference type="Pfam" id="PF00004">
    <property type="entry name" value="AAA"/>
    <property type="match status" value="1"/>
</dbReference>
<evidence type="ECO:0000256" key="5">
    <source>
        <dbReference type="ARBA" id="ARBA00023186"/>
    </source>
</evidence>
<dbReference type="FunFam" id="3.40.50.300:FF:000155">
    <property type="entry name" value="AAA ATPase forming ring-shaped complexes"/>
    <property type="match status" value="1"/>
</dbReference>
<dbReference type="Gene3D" id="3.40.50.300">
    <property type="entry name" value="P-loop containing nucleotide triphosphate hydrolases"/>
    <property type="match status" value="1"/>
</dbReference>
<dbReference type="GO" id="GO:0000502">
    <property type="term" value="C:proteasome complex"/>
    <property type="evidence" value="ECO:0007669"/>
    <property type="project" value="UniProtKB-KW"/>
</dbReference>
<dbReference type="Gene3D" id="1.20.5.170">
    <property type="match status" value="1"/>
</dbReference>
<dbReference type="EMBL" id="BAFO02000032">
    <property type="protein sequence ID" value="GAD85711.1"/>
    <property type="molecule type" value="Genomic_DNA"/>
</dbReference>
<proteinExistence type="inferred from homology"/>
<dbReference type="GeneID" id="91517930"/>
<dbReference type="GO" id="GO:0016887">
    <property type="term" value="F:ATP hydrolysis activity"/>
    <property type="evidence" value="ECO:0007669"/>
    <property type="project" value="UniProtKB-UniRule"/>
</dbReference>
<keyword evidence="10" id="KW-1185">Reference proteome</keyword>
<feature type="coiled-coil region" evidence="6">
    <location>
        <begin position="36"/>
        <end position="70"/>
    </location>
</feature>
<feature type="binding site" evidence="6">
    <location>
        <begin position="273"/>
        <end position="278"/>
    </location>
    <ligand>
        <name>ATP</name>
        <dbReference type="ChEBI" id="CHEBI:30616"/>
    </ligand>
</feature>
<evidence type="ECO:0000313" key="9">
    <source>
        <dbReference type="EMBL" id="GAD85711.1"/>
    </source>
</evidence>
<dbReference type="Proteomes" id="UP000017048">
    <property type="component" value="Unassembled WGS sequence"/>
</dbReference>
<feature type="domain" description="AAA+ ATPase" evidence="8">
    <location>
        <begin position="262"/>
        <end position="418"/>
    </location>
</feature>
<dbReference type="STRING" id="1824.SAMN05444423_10955"/>
<dbReference type="RefSeq" id="WP_019047514.1">
    <property type="nucleotide sequence ID" value="NZ_BAFO02000032.1"/>
</dbReference>
<gene>
    <name evidence="6 9" type="primary">arc</name>
    <name evidence="9" type="ORF">NCAST_32_01940</name>
</gene>
<organism evidence="9 10">
    <name type="scientific">Nocardia asteroides NBRC 15531</name>
    <dbReference type="NCBI Taxonomy" id="1110697"/>
    <lineage>
        <taxon>Bacteria</taxon>
        <taxon>Bacillati</taxon>
        <taxon>Actinomycetota</taxon>
        <taxon>Actinomycetes</taxon>
        <taxon>Mycobacteriales</taxon>
        <taxon>Nocardiaceae</taxon>
        <taxon>Nocardia</taxon>
    </lineage>
</organism>
<dbReference type="FunFam" id="2.40.50.140:FF:000169">
    <property type="entry name" value="AAA ATPase forming ring-shaped complexes"/>
    <property type="match status" value="1"/>
</dbReference>
<dbReference type="InterPro" id="IPR003593">
    <property type="entry name" value="AAA+_ATPase"/>
</dbReference>
<dbReference type="InterPro" id="IPR041626">
    <property type="entry name" value="Prot_ATP_ID_OB_N"/>
</dbReference>
<protein>
    <recommendedName>
        <fullName evidence="6">AAA ATPase forming ring-shaped complexes</fullName>
        <shortName evidence="6">ARC</shortName>
    </recommendedName>
</protein>
<sequence>MSPNENSDSAAWRELEAVRAEAAALRRQLADSPDRARELEARIDSLTIRNGKLMDTLKEARQQLIALREEVDRLGQPPSGYGIVIHTYEDQTVDVFTSGRKMRLTCSPNIDVATLEYGQTVRLNEALTVVEAGNFDAIGEIGTLREILDDGRRALVVGHADEERVVWLSGPLSKIAEYDDVDDPDSPIRKLRPGDSLLVDTKAGFAFERVPKAEVEDLVLEEVPDVDYTDIGGLGRQIEQIRDAVELPFLHKDLFREYALRPPKGVLLYGPPGCGKTLIAKAVANSLAKKIAEARGEDAKEAKSFFLNIKGPELLNKFVGETERHIRIIFQRAREKASEGTPVIVFFDEMDSIFRTRGSGVSSDVETTVVPQLLSEIDGVEGLENVIVIGASNREDMIDPAILRPGRLDVKIKIERPDAESAQDIFSKYLTETLPLHESDLREFDGDKAACVDAMIEKVVERMYAESDDNRFLEVTYANGDKEVLYFKDFNSGAMIQNIVDRAKKYAIKSVLDTGNPGLRIQHLFDSIVDEFAENEDLPNTTNPDDWARISGKKGERIVYIRTLVTGKNASASRAIDTESNTGQYL</sequence>
<evidence type="ECO:0000256" key="6">
    <source>
        <dbReference type="HAMAP-Rule" id="MF_02112"/>
    </source>
</evidence>